<proteinExistence type="inferred from homology"/>
<evidence type="ECO:0000256" key="11">
    <source>
        <dbReference type="ARBA" id="ARBA00022723"/>
    </source>
</evidence>
<evidence type="ECO:0000313" key="31">
    <source>
        <dbReference type="Proteomes" id="UP001177003"/>
    </source>
</evidence>
<dbReference type="Pfam" id="PF14543">
    <property type="entry name" value="TAXi_N"/>
    <property type="match status" value="1"/>
</dbReference>
<evidence type="ECO:0000256" key="16">
    <source>
        <dbReference type="ARBA" id="ARBA00023002"/>
    </source>
</evidence>
<keyword evidence="16" id="KW-0560">Oxidoreductase</keyword>
<feature type="domain" description="Peptidase A1" evidence="29">
    <location>
        <begin position="105"/>
        <end position="445"/>
    </location>
</feature>
<dbReference type="GO" id="GO:0006508">
    <property type="term" value="P:proteolysis"/>
    <property type="evidence" value="ECO:0007669"/>
    <property type="project" value="UniProtKB-KW"/>
</dbReference>
<evidence type="ECO:0000256" key="13">
    <source>
        <dbReference type="ARBA" id="ARBA00022750"/>
    </source>
</evidence>
<evidence type="ECO:0000256" key="4">
    <source>
        <dbReference type="ARBA" id="ARBA00006873"/>
    </source>
</evidence>
<comment type="cofactor">
    <cofactor evidence="24">
        <name>heme b</name>
        <dbReference type="ChEBI" id="CHEBI:60344"/>
    </cofactor>
    <text evidence="24">Binds 1 heme b (iron(II)-protoporphyrin IX) group per subunit.</text>
</comment>
<dbReference type="GO" id="GO:0004190">
    <property type="term" value="F:aspartic-type endopeptidase activity"/>
    <property type="evidence" value="ECO:0007669"/>
    <property type="project" value="UniProtKB-KW"/>
</dbReference>
<comment type="similarity">
    <text evidence="4">Belongs to the peroxidase family. Ascorbate peroxidase subfamily.</text>
</comment>
<keyword evidence="14" id="KW-0378">Hydrolase</keyword>
<dbReference type="Proteomes" id="UP001177003">
    <property type="component" value="Chromosome 3"/>
</dbReference>
<evidence type="ECO:0000256" key="23">
    <source>
        <dbReference type="PIRSR" id="PIRSR600823-2"/>
    </source>
</evidence>
<feature type="signal peptide" evidence="27">
    <location>
        <begin position="1"/>
        <end position="16"/>
    </location>
</feature>
<dbReference type="InterPro" id="IPR001969">
    <property type="entry name" value="Aspartic_peptidase_AS"/>
</dbReference>
<dbReference type="InterPro" id="IPR019793">
    <property type="entry name" value="Peroxidases_heam-ligand_BS"/>
</dbReference>
<evidence type="ECO:0000256" key="3">
    <source>
        <dbReference type="ARBA" id="ARBA00004193"/>
    </source>
</evidence>
<feature type="disulfide bond" evidence="26">
    <location>
        <begin position="689"/>
        <end position="721"/>
    </location>
</feature>
<dbReference type="PROSITE" id="PS51767">
    <property type="entry name" value="PEPTIDASE_A1"/>
    <property type="match status" value="1"/>
</dbReference>
<comment type="catalytic activity">
    <reaction evidence="1">
        <text>2 a phenolic donor + H2O2 = 2 a phenolic radical donor + 2 H2O</text>
        <dbReference type="Rhea" id="RHEA:56136"/>
        <dbReference type="ChEBI" id="CHEBI:15377"/>
        <dbReference type="ChEBI" id="CHEBI:16240"/>
        <dbReference type="ChEBI" id="CHEBI:139520"/>
        <dbReference type="ChEBI" id="CHEBI:139521"/>
        <dbReference type="EC" id="1.11.1.7"/>
    </reaction>
</comment>
<feature type="domain" description="Plant heme peroxidase family profile" evidence="28">
    <location>
        <begin position="516"/>
        <end position="809"/>
    </location>
</feature>
<dbReference type="PRINTS" id="PR00461">
    <property type="entry name" value="PLPEROXIDASE"/>
</dbReference>
<gene>
    <name evidence="30" type="ORF">LSALG_LOCUS16385</name>
</gene>
<keyword evidence="9" id="KW-0349">Heme</keyword>
<dbReference type="FunFam" id="2.40.70.10:FF:000012">
    <property type="entry name" value="Aspartyl protease family protein 1"/>
    <property type="match status" value="1"/>
</dbReference>
<feature type="disulfide bond" evidence="26">
    <location>
        <begin position="611"/>
        <end position="805"/>
    </location>
</feature>
<evidence type="ECO:0000256" key="20">
    <source>
        <dbReference type="ARBA" id="ARBA00023180"/>
    </source>
</evidence>
<feature type="binding site" evidence="24">
    <location>
        <position position="683"/>
    </location>
    <ligand>
        <name>Ca(2+)</name>
        <dbReference type="ChEBI" id="CHEBI:29108"/>
        <label>2</label>
    </ligand>
</feature>
<keyword evidence="7" id="KW-1003">Cell membrane</keyword>
<dbReference type="InterPro" id="IPR033121">
    <property type="entry name" value="PEPTIDASE_A1"/>
</dbReference>
<dbReference type="Gene3D" id="1.10.420.10">
    <property type="entry name" value="Peroxidase, domain 2"/>
    <property type="match status" value="1"/>
</dbReference>
<dbReference type="GO" id="GO:0140825">
    <property type="term" value="F:lactoperoxidase activity"/>
    <property type="evidence" value="ECO:0007669"/>
    <property type="project" value="UniProtKB-EC"/>
</dbReference>
<feature type="binding site" description="axial binding residue" evidence="24">
    <location>
        <position position="682"/>
    </location>
    <ligand>
        <name>heme b</name>
        <dbReference type="ChEBI" id="CHEBI:60344"/>
    </ligand>
    <ligandPart>
        <name>Fe</name>
        <dbReference type="ChEBI" id="CHEBI:18248"/>
    </ligandPart>
</feature>
<dbReference type="GO" id="GO:0020037">
    <property type="term" value="F:heme binding"/>
    <property type="evidence" value="ECO:0007669"/>
    <property type="project" value="InterPro"/>
</dbReference>
<dbReference type="InterPro" id="IPR021109">
    <property type="entry name" value="Peptidase_aspartic_dom_sf"/>
</dbReference>
<feature type="disulfide bond" evidence="26">
    <location>
        <begin position="526"/>
        <end position="605"/>
    </location>
</feature>
<feature type="binding site" evidence="24">
    <location>
        <position position="558"/>
    </location>
    <ligand>
        <name>Ca(2+)</name>
        <dbReference type="ChEBI" id="CHEBI:29108"/>
        <label>1</label>
    </ligand>
</feature>
<dbReference type="PANTHER" id="PTHR31235">
    <property type="entry name" value="PEROXIDASE 25-RELATED"/>
    <property type="match status" value="1"/>
</dbReference>
<comment type="similarity">
    <text evidence="5">Belongs to the peptidase A1 family.</text>
</comment>
<dbReference type="GO" id="GO:0046872">
    <property type="term" value="F:metal ion binding"/>
    <property type="evidence" value="ECO:0007669"/>
    <property type="project" value="UniProtKB-KW"/>
</dbReference>
<keyword evidence="11 24" id="KW-0479">Metal-binding</keyword>
<evidence type="ECO:0000256" key="25">
    <source>
        <dbReference type="PIRSR" id="PIRSR600823-4"/>
    </source>
</evidence>
<dbReference type="CDD" id="cd00693">
    <property type="entry name" value="secretory_peroxidase"/>
    <property type="match status" value="1"/>
</dbReference>
<evidence type="ECO:0000256" key="2">
    <source>
        <dbReference type="ARBA" id="ARBA00002322"/>
    </source>
</evidence>
<evidence type="ECO:0000256" key="7">
    <source>
        <dbReference type="ARBA" id="ARBA00022475"/>
    </source>
</evidence>
<evidence type="ECO:0000256" key="17">
    <source>
        <dbReference type="ARBA" id="ARBA00023004"/>
    </source>
</evidence>
<keyword evidence="19 26" id="KW-1015">Disulfide bond</keyword>
<evidence type="ECO:0000256" key="6">
    <source>
        <dbReference type="ARBA" id="ARBA00012313"/>
    </source>
</evidence>
<feature type="active site" description="Proton acceptor" evidence="22">
    <location>
        <position position="557"/>
    </location>
</feature>
<dbReference type="PROSITE" id="PS00435">
    <property type="entry name" value="PEROXIDASE_1"/>
    <property type="match status" value="1"/>
</dbReference>
<evidence type="ECO:0000313" key="30">
    <source>
        <dbReference type="EMBL" id="CAI9276410.1"/>
    </source>
</evidence>
<feature type="site" description="Transition state stabilizer" evidence="25">
    <location>
        <position position="553"/>
    </location>
</feature>
<dbReference type="SUPFAM" id="SSF48113">
    <property type="entry name" value="Heme-dependent peroxidases"/>
    <property type="match status" value="1"/>
</dbReference>
<evidence type="ECO:0000256" key="9">
    <source>
        <dbReference type="ARBA" id="ARBA00022617"/>
    </source>
</evidence>
<evidence type="ECO:0000256" key="18">
    <source>
        <dbReference type="ARBA" id="ARBA00023136"/>
    </source>
</evidence>
<keyword evidence="15 24" id="KW-0106">Calcium</keyword>
<dbReference type="PROSITE" id="PS00141">
    <property type="entry name" value="ASP_PROTEASE"/>
    <property type="match status" value="2"/>
</dbReference>
<dbReference type="InterPro" id="IPR002016">
    <property type="entry name" value="Haem_peroxidase"/>
</dbReference>
<keyword evidence="17 24" id="KW-0408">Iron</keyword>
<feature type="disulfide bond" evidence="26">
    <location>
        <begin position="559"/>
        <end position="564"/>
    </location>
</feature>
<dbReference type="InterPro" id="IPR032861">
    <property type="entry name" value="TAXi_N"/>
</dbReference>
<dbReference type="Pfam" id="PF14541">
    <property type="entry name" value="TAXi_C"/>
    <property type="match status" value="1"/>
</dbReference>
<dbReference type="PRINTS" id="PR00458">
    <property type="entry name" value="PEROXIDASE"/>
</dbReference>
<comment type="subcellular location">
    <subcellularLocation>
        <location evidence="3">Cell membrane</location>
        <topology evidence="3">Lipid-anchor</topology>
    </subcellularLocation>
</comment>
<dbReference type="EC" id="1.11.1.7" evidence="6"/>
<dbReference type="FunFam" id="1.10.520.10:FF:000001">
    <property type="entry name" value="Peroxidase"/>
    <property type="match status" value="1"/>
</dbReference>
<feature type="binding site" evidence="24">
    <location>
        <position position="579"/>
    </location>
    <ligand>
        <name>Ca(2+)</name>
        <dbReference type="ChEBI" id="CHEBI:29108"/>
        <label>1</label>
    </ligand>
</feature>
<comment type="function">
    <text evidence="2">Removal of H(2)O(2), oxidation of toxic reductants, biosynthesis and degradation of lignin, suberization, auxin catabolism, response to environmental stresses such as wounding, pathogen attack and oxidative stress. These functions might be dependent on each isozyme/isoform in each plant tissue.</text>
</comment>
<evidence type="ECO:0000256" key="22">
    <source>
        <dbReference type="PIRSR" id="PIRSR600823-1"/>
    </source>
</evidence>
<keyword evidence="20" id="KW-0325">Glycoprotein</keyword>
<feature type="binding site" evidence="24">
    <location>
        <position position="741"/>
    </location>
    <ligand>
        <name>Ca(2+)</name>
        <dbReference type="ChEBI" id="CHEBI:29108"/>
        <label>2</label>
    </ligand>
</feature>
<dbReference type="InterPro" id="IPR032799">
    <property type="entry name" value="TAXi_C"/>
</dbReference>
<feature type="chain" id="PRO_5041342269" description="peroxidase" evidence="27">
    <location>
        <begin position="17"/>
        <end position="809"/>
    </location>
</feature>
<keyword evidence="12 27" id="KW-0732">Signal</keyword>
<evidence type="ECO:0000256" key="19">
    <source>
        <dbReference type="ARBA" id="ARBA00023157"/>
    </source>
</evidence>
<keyword evidence="8" id="KW-0575">Peroxidase</keyword>
<keyword evidence="10" id="KW-0645">Protease</keyword>
<dbReference type="GO" id="GO:0042744">
    <property type="term" value="P:hydrogen peroxide catabolic process"/>
    <property type="evidence" value="ECO:0007669"/>
    <property type="project" value="InterPro"/>
</dbReference>
<feature type="binding site" evidence="24">
    <location>
        <position position="734"/>
    </location>
    <ligand>
        <name>Ca(2+)</name>
        <dbReference type="ChEBI" id="CHEBI:29108"/>
        <label>2</label>
    </ligand>
</feature>
<evidence type="ECO:0000256" key="27">
    <source>
        <dbReference type="SAM" id="SignalP"/>
    </source>
</evidence>
<evidence type="ECO:0000256" key="12">
    <source>
        <dbReference type="ARBA" id="ARBA00022729"/>
    </source>
</evidence>
<dbReference type="Gene3D" id="1.10.520.10">
    <property type="match status" value="1"/>
</dbReference>
<dbReference type="GO" id="GO:0005886">
    <property type="term" value="C:plasma membrane"/>
    <property type="evidence" value="ECO:0007669"/>
    <property type="project" value="UniProtKB-SubCell"/>
</dbReference>
<dbReference type="FunFam" id="1.10.420.10:FF:000006">
    <property type="entry name" value="Peroxidase"/>
    <property type="match status" value="1"/>
</dbReference>
<keyword evidence="21" id="KW-0449">Lipoprotein</keyword>
<comment type="cofactor">
    <cofactor evidence="24">
        <name>Ca(2+)</name>
        <dbReference type="ChEBI" id="CHEBI:29108"/>
    </cofactor>
    <text evidence="24">Binds 2 calcium ions per subunit.</text>
</comment>
<dbReference type="GO" id="GO:0006979">
    <property type="term" value="P:response to oxidative stress"/>
    <property type="evidence" value="ECO:0007669"/>
    <property type="project" value="InterPro"/>
</dbReference>
<name>A0AA35YLT7_LACSI</name>
<dbReference type="SUPFAM" id="SSF50630">
    <property type="entry name" value="Acid proteases"/>
    <property type="match status" value="1"/>
</dbReference>
<evidence type="ECO:0000256" key="26">
    <source>
        <dbReference type="PIRSR" id="PIRSR600823-5"/>
    </source>
</evidence>
<evidence type="ECO:0000259" key="29">
    <source>
        <dbReference type="PROSITE" id="PS51767"/>
    </source>
</evidence>
<evidence type="ECO:0000256" key="15">
    <source>
        <dbReference type="ARBA" id="ARBA00022837"/>
    </source>
</evidence>
<dbReference type="InterPro" id="IPR010255">
    <property type="entry name" value="Haem_peroxidase_sf"/>
</dbReference>
<evidence type="ECO:0000259" key="28">
    <source>
        <dbReference type="PROSITE" id="PS50873"/>
    </source>
</evidence>
<keyword evidence="13" id="KW-0064">Aspartyl protease</keyword>
<evidence type="ECO:0000256" key="24">
    <source>
        <dbReference type="PIRSR" id="PIRSR600823-3"/>
    </source>
</evidence>
<accession>A0AA35YLT7</accession>
<evidence type="ECO:0000256" key="5">
    <source>
        <dbReference type="ARBA" id="ARBA00007447"/>
    </source>
</evidence>
<reference evidence="30" key="1">
    <citation type="submission" date="2023-04" db="EMBL/GenBank/DDBJ databases">
        <authorList>
            <person name="Vijverberg K."/>
            <person name="Xiong W."/>
            <person name="Schranz E."/>
        </authorList>
    </citation>
    <scope>NUCLEOTIDE SEQUENCE</scope>
</reference>
<feature type="binding site" evidence="23">
    <location>
        <position position="652"/>
    </location>
    <ligand>
        <name>substrate</name>
    </ligand>
</feature>
<keyword evidence="31" id="KW-1185">Reference proteome</keyword>
<evidence type="ECO:0000256" key="8">
    <source>
        <dbReference type="ARBA" id="ARBA00022559"/>
    </source>
</evidence>
<feature type="binding site" evidence="24">
    <location>
        <position position="565"/>
    </location>
    <ligand>
        <name>Ca(2+)</name>
        <dbReference type="ChEBI" id="CHEBI:29108"/>
        <label>1</label>
    </ligand>
</feature>
<dbReference type="PROSITE" id="PS50873">
    <property type="entry name" value="PEROXIDASE_4"/>
    <property type="match status" value="1"/>
</dbReference>
<dbReference type="EMBL" id="OX465079">
    <property type="protein sequence ID" value="CAI9276410.1"/>
    <property type="molecule type" value="Genomic_DNA"/>
</dbReference>
<sequence>MQSFFVFFITFLSIWGNNFIKHCYASVFTLKMHHRFSEPVRKWSESINKLSTTDFPSKGSVEFYSQLADHDRVFRGRGLSDSGEQQLTFADGNSSLRIKSLGYLHYTTVSLGTPGQKFLVALDTGSDLFWVPCECSRCASIDNTPYSSKFNMSIYNPKESTTSKKVTCNHRMCTASCPGSGTVSTCPYSSSYISSQTSTSGILMEDFLHLETDDIHGQIVNAFITFGCGQVQSGSFLHIAAPNGLFGLGMEKISVPSLLAREGYTANSFSMCFAHDGSGRISFGDKGSIHQQETPFNFDASNPTYTITATQLRVGGSLINSSFSALFDSGTSFTYLVDPHYTRLTKMFHAQTKDSRRLTDKKIPFEYCYAMSPNANTSLLPDVTLTMKGSGQFFIYNPVIVLPTHPEVIYCLAIIKNEEMSIIGQNFMTGYRIVFDREKLVLGWKKSSCYDIDNSNAYSSKPLNSEIIPHAVAAGFESEGNNRTRARSSDASFLPANFYILTSSLLILSFFSHGTSLSSNYYSKTCPNVESLVTKAVSDAASNDKKVPAALLRMHFHDCFIRGCDASVLLDSKGKNTAEKDGPPNVSLHAFYVIDNAKKAVESACPGIVSCADILALAARDSVVLSGGPTWDVPKGRKDGRTSKASETIQLPAPTFNISQLQKSFAQRGLSLEDLVALSGGHTLGFSHCSSFKNRIHNFNSTTDIDPSLRPSFAASLKSVCPVKNAKNAGVPMDPSSTSFDNTYYKLLFQQKALFSSDNALLDFPKTKNLASKFASSKDAFTKAFIKSMIKMSSITGGQEVRKNCKVVN</sequence>
<feature type="binding site" evidence="24">
    <location>
        <position position="567"/>
    </location>
    <ligand>
        <name>Ca(2+)</name>
        <dbReference type="ChEBI" id="CHEBI:29108"/>
        <label>1</label>
    </ligand>
</feature>
<dbReference type="Pfam" id="PF00141">
    <property type="entry name" value="peroxidase"/>
    <property type="match status" value="1"/>
</dbReference>
<dbReference type="AlphaFoldDB" id="A0AA35YLT7"/>
<dbReference type="InterPro" id="IPR000823">
    <property type="entry name" value="Peroxidase_pln"/>
</dbReference>
<protein>
    <recommendedName>
        <fullName evidence="6">peroxidase</fullName>
        <ecNumber evidence="6">1.11.1.7</ecNumber>
    </recommendedName>
</protein>
<evidence type="ECO:0000256" key="14">
    <source>
        <dbReference type="ARBA" id="ARBA00022801"/>
    </source>
</evidence>
<dbReference type="FunFam" id="2.40.70.10:FF:000014">
    <property type="entry name" value="Aspartyl protease family protein 1"/>
    <property type="match status" value="1"/>
</dbReference>
<dbReference type="Gene3D" id="2.40.70.10">
    <property type="entry name" value="Acid Proteases"/>
    <property type="match status" value="2"/>
</dbReference>
<organism evidence="30 31">
    <name type="scientific">Lactuca saligna</name>
    <name type="common">Willowleaf lettuce</name>
    <dbReference type="NCBI Taxonomy" id="75948"/>
    <lineage>
        <taxon>Eukaryota</taxon>
        <taxon>Viridiplantae</taxon>
        <taxon>Streptophyta</taxon>
        <taxon>Embryophyta</taxon>
        <taxon>Tracheophyta</taxon>
        <taxon>Spermatophyta</taxon>
        <taxon>Magnoliopsida</taxon>
        <taxon>eudicotyledons</taxon>
        <taxon>Gunneridae</taxon>
        <taxon>Pentapetalae</taxon>
        <taxon>asterids</taxon>
        <taxon>campanulids</taxon>
        <taxon>Asterales</taxon>
        <taxon>Asteraceae</taxon>
        <taxon>Cichorioideae</taxon>
        <taxon>Cichorieae</taxon>
        <taxon>Lactucinae</taxon>
        <taxon>Lactuca</taxon>
    </lineage>
</organism>
<dbReference type="InterPro" id="IPR033905">
    <property type="entry name" value="Secretory_peroxidase"/>
</dbReference>
<keyword evidence="18" id="KW-0472">Membrane</keyword>
<evidence type="ECO:0000256" key="21">
    <source>
        <dbReference type="ARBA" id="ARBA00023288"/>
    </source>
</evidence>
<evidence type="ECO:0000256" key="10">
    <source>
        <dbReference type="ARBA" id="ARBA00022670"/>
    </source>
</evidence>
<feature type="binding site" evidence="24">
    <location>
        <position position="563"/>
    </location>
    <ligand>
        <name>Ca(2+)</name>
        <dbReference type="ChEBI" id="CHEBI:29108"/>
        <label>1</label>
    </ligand>
</feature>
<evidence type="ECO:0000256" key="1">
    <source>
        <dbReference type="ARBA" id="ARBA00000189"/>
    </source>
</evidence>